<evidence type="ECO:0000256" key="1">
    <source>
        <dbReference type="SAM" id="MobiDB-lite"/>
    </source>
</evidence>
<proteinExistence type="predicted"/>
<dbReference type="AlphaFoldDB" id="A0A848M214"/>
<reference evidence="2 3" key="1">
    <citation type="submission" date="2020-04" db="EMBL/GenBank/DDBJ databases">
        <title>Paenibacillus algicola sp. nov., a novel marine bacterium producing alginate lyase.</title>
        <authorList>
            <person name="Huang H."/>
        </authorList>
    </citation>
    <scope>NUCLEOTIDE SEQUENCE [LARGE SCALE GENOMIC DNA]</scope>
    <source>
        <strain evidence="2 3">L7-75</strain>
    </source>
</reference>
<organism evidence="2 3">
    <name type="scientific">Paenibacillus lemnae</name>
    <dbReference type="NCBI Taxonomy" id="1330551"/>
    <lineage>
        <taxon>Bacteria</taxon>
        <taxon>Bacillati</taxon>
        <taxon>Bacillota</taxon>
        <taxon>Bacilli</taxon>
        <taxon>Bacillales</taxon>
        <taxon>Paenibacillaceae</taxon>
        <taxon>Paenibacillus</taxon>
    </lineage>
</organism>
<gene>
    <name evidence="2" type="ORF">HII30_03820</name>
</gene>
<dbReference type="RefSeq" id="WP_211184401.1">
    <property type="nucleotide sequence ID" value="NZ_JABBPN010000002.1"/>
</dbReference>
<accession>A0A848M214</accession>
<sequence length="171" mass="19350">MKKHGVGFKQDVSNGWVYIKEQHKSWDTALDYWTNGSVTELRKYAEVSKEDPYSAEHFARAGLLLFGMSPYGKMSKSASKGAGKASKYKDVTEPTSRFHNRRTGVTREKFEENLIEEGWTRSISKDGKAVNYEKDGARYSIREGAKSTGETSADYYKKGSKKIDVKIRLGK</sequence>
<protein>
    <submittedName>
        <fullName evidence="2">Uncharacterized protein</fullName>
    </submittedName>
</protein>
<dbReference type="EMBL" id="JABBPN010000002">
    <property type="protein sequence ID" value="NMO94917.1"/>
    <property type="molecule type" value="Genomic_DNA"/>
</dbReference>
<name>A0A848M214_PAELE</name>
<evidence type="ECO:0000313" key="2">
    <source>
        <dbReference type="EMBL" id="NMO94917.1"/>
    </source>
</evidence>
<keyword evidence="3" id="KW-1185">Reference proteome</keyword>
<evidence type="ECO:0000313" key="3">
    <source>
        <dbReference type="Proteomes" id="UP000565468"/>
    </source>
</evidence>
<dbReference type="Proteomes" id="UP000565468">
    <property type="component" value="Unassembled WGS sequence"/>
</dbReference>
<feature type="region of interest" description="Disordered" evidence="1">
    <location>
        <begin position="77"/>
        <end position="104"/>
    </location>
</feature>
<comment type="caution">
    <text evidence="2">The sequence shown here is derived from an EMBL/GenBank/DDBJ whole genome shotgun (WGS) entry which is preliminary data.</text>
</comment>